<dbReference type="CDD" id="cd09008">
    <property type="entry name" value="MTAN"/>
    <property type="match status" value="1"/>
</dbReference>
<dbReference type="KEGG" id="flh:EJ997_09360"/>
<dbReference type="EC" id="3.2.2.9" evidence="2"/>
<keyword evidence="3" id="KW-0028">Amino-acid biosynthesis</keyword>
<dbReference type="SUPFAM" id="SSF53167">
    <property type="entry name" value="Purine and uridine phosphorylases"/>
    <property type="match status" value="1"/>
</dbReference>
<dbReference type="Gene3D" id="3.40.50.1580">
    <property type="entry name" value="Nucleoside phosphorylase domain"/>
    <property type="match status" value="1"/>
</dbReference>
<dbReference type="GO" id="GO:0019284">
    <property type="term" value="P:L-methionine salvage from S-adenosylmethionine"/>
    <property type="evidence" value="ECO:0007669"/>
    <property type="project" value="TreeGrafter"/>
</dbReference>
<keyword evidence="5" id="KW-0486">Methionine biosynthesis</keyword>
<dbReference type="AlphaFoldDB" id="A0A3S9PYT1"/>
<evidence type="ECO:0000259" key="6">
    <source>
        <dbReference type="Pfam" id="PF01048"/>
    </source>
</evidence>
<dbReference type="GO" id="GO:0019509">
    <property type="term" value="P:L-methionine salvage from methylthioadenosine"/>
    <property type="evidence" value="ECO:0007669"/>
    <property type="project" value="UniProtKB-UniPathway"/>
</dbReference>
<evidence type="ECO:0000256" key="3">
    <source>
        <dbReference type="ARBA" id="ARBA00022605"/>
    </source>
</evidence>
<dbReference type="PANTHER" id="PTHR46832:SF1">
    <property type="entry name" value="5'-METHYLTHIOADENOSINE_S-ADENOSYLHOMOCYSTEINE NUCLEOSIDASE"/>
    <property type="match status" value="1"/>
</dbReference>
<dbReference type="EMBL" id="CP034593">
    <property type="protein sequence ID" value="AZQ77512.1"/>
    <property type="molecule type" value="Genomic_DNA"/>
</dbReference>
<dbReference type="InterPro" id="IPR010049">
    <property type="entry name" value="MTA_SAH_Nsdase"/>
</dbReference>
<dbReference type="InterPro" id="IPR035994">
    <property type="entry name" value="Nucleoside_phosphorylase_sf"/>
</dbReference>
<dbReference type="Pfam" id="PF01048">
    <property type="entry name" value="PNP_UDP_1"/>
    <property type="match status" value="1"/>
</dbReference>
<evidence type="ECO:0000256" key="4">
    <source>
        <dbReference type="ARBA" id="ARBA00022801"/>
    </source>
</evidence>
<reference evidence="7 8" key="1">
    <citation type="submission" date="2018-12" db="EMBL/GenBank/DDBJ databases">
        <title>Complete genome sequence of Flaviflexus sp. H23T48.</title>
        <authorList>
            <person name="Bae J.-W."/>
            <person name="Lee J.-Y."/>
        </authorList>
    </citation>
    <scope>NUCLEOTIDE SEQUENCE [LARGE SCALE GENOMIC DNA]</scope>
    <source>
        <strain evidence="7 8">H23T48</strain>
    </source>
</reference>
<dbReference type="GO" id="GO:0008930">
    <property type="term" value="F:methylthioadenosine nucleosidase activity"/>
    <property type="evidence" value="ECO:0007669"/>
    <property type="project" value="InterPro"/>
</dbReference>
<keyword evidence="7" id="KW-0326">Glycosidase</keyword>
<evidence type="ECO:0000256" key="1">
    <source>
        <dbReference type="ARBA" id="ARBA00004945"/>
    </source>
</evidence>
<evidence type="ECO:0000256" key="5">
    <source>
        <dbReference type="ARBA" id="ARBA00023167"/>
    </source>
</evidence>
<sequence>MRTAAAIILTAMPEEAAPFLEKAGENQRVGELNTPSTFKAWFLDLASPRVLLVQTGIGQTAAASALTWALGQVSTQDVFISGTAGGLHTTINVGDIVIGSEYRYGMADATAFGYEFGQVPGQPPAFEGSSRVAEVLEILEVNKDRIRQGLMLSSDSFVTAKNVDAVREAFPEALSTDMESTPLAQICQAYGTSFTAVRAISDLCGPAADQDFHMEVDKAAALAAETTTAIISLLRGGSKPDRRRRQFGLDALYAALYTMIAVNKELEPADATGLDLDLSDLSRDLYEEQVTGFAGLVAAGKEYVAAHPDSRITSQRYDALRAEILKDLNLTGGRGRQTWPPTSQTIMKRFDGYWNNAMTAIGLKGASGRRRGGLRYSDEDYREAIRLYHQAVSEQRKHPSYSGYQTWLSTQDKTYPSGASIRQHFGTWADAILSLYEEN</sequence>
<dbReference type="NCBIfam" id="TIGR01704">
    <property type="entry name" value="MTA_SAH-Nsdase"/>
    <property type="match status" value="1"/>
</dbReference>
<dbReference type="InterPro" id="IPR000845">
    <property type="entry name" value="Nucleoside_phosphorylase_d"/>
</dbReference>
<evidence type="ECO:0000313" key="8">
    <source>
        <dbReference type="Proteomes" id="UP000280344"/>
    </source>
</evidence>
<dbReference type="Proteomes" id="UP000280344">
    <property type="component" value="Chromosome"/>
</dbReference>
<gene>
    <name evidence="7" type="primary">mtnN</name>
    <name evidence="7" type="ORF">EJ997_09360</name>
</gene>
<dbReference type="RefSeq" id="WP_126704315.1">
    <property type="nucleotide sequence ID" value="NZ_CP034593.1"/>
</dbReference>
<evidence type="ECO:0000313" key="7">
    <source>
        <dbReference type="EMBL" id="AZQ77512.1"/>
    </source>
</evidence>
<keyword evidence="8" id="KW-1185">Reference proteome</keyword>
<feature type="domain" description="Nucleoside phosphorylase" evidence="6">
    <location>
        <begin position="7"/>
        <end position="231"/>
    </location>
</feature>
<evidence type="ECO:0000256" key="2">
    <source>
        <dbReference type="ARBA" id="ARBA00011974"/>
    </source>
</evidence>
<dbReference type="GO" id="GO:0005829">
    <property type="term" value="C:cytosol"/>
    <property type="evidence" value="ECO:0007669"/>
    <property type="project" value="TreeGrafter"/>
</dbReference>
<protein>
    <recommendedName>
        <fullName evidence="2">adenosylhomocysteine nucleosidase</fullName>
        <ecNumber evidence="2">3.2.2.9</ecNumber>
    </recommendedName>
</protein>
<dbReference type="PANTHER" id="PTHR46832">
    <property type="entry name" value="5'-METHYLTHIOADENOSINE/S-ADENOSYLHOMOCYSTEINE NUCLEOSIDASE"/>
    <property type="match status" value="1"/>
</dbReference>
<name>A0A3S9PYT1_9ACTO</name>
<comment type="pathway">
    <text evidence="1">Amino-acid biosynthesis; L-methionine biosynthesis via salvage pathway; S-methyl-5-thio-alpha-D-ribose 1-phosphate from S-methyl-5'-thioadenosine (hydrolase route): step 1/2.</text>
</comment>
<proteinExistence type="predicted"/>
<keyword evidence="4 7" id="KW-0378">Hydrolase</keyword>
<dbReference type="GO" id="GO:0009164">
    <property type="term" value="P:nucleoside catabolic process"/>
    <property type="evidence" value="ECO:0007669"/>
    <property type="project" value="InterPro"/>
</dbReference>
<dbReference type="OrthoDB" id="3734512at2"/>
<dbReference type="UniPathway" id="UPA00904">
    <property type="reaction ID" value="UER00871"/>
</dbReference>
<dbReference type="GO" id="GO:0008782">
    <property type="term" value="F:adenosylhomocysteine nucleosidase activity"/>
    <property type="evidence" value="ECO:0007669"/>
    <property type="project" value="UniProtKB-EC"/>
</dbReference>
<accession>A0A3S9PYT1</accession>
<organism evidence="7 8">
    <name type="scientific">Flaviflexus ciconiae</name>
    <dbReference type="NCBI Taxonomy" id="2496867"/>
    <lineage>
        <taxon>Bacteria</taxon>
        <taxon>Bacillati</taxon>
        <taxon>Actinomycetota</taxon>
        <taxon>Actinomycetes</taxon>
        <taxon>Actinomycetales</taxon>
        <taxon>Actinomycetaceae</taxon>
        <taxon>Flaviflexus</taxon>
    </lineage>
</organism>